<organism evidence="3 4">
    <name type="scientific">Lasiosphaeria miniovina</name>
    <dbReference type="NCBI Taxonomy" id="1954250"/>
    <lineage>
        <taxon>Eukaryota</taxon>
        <taxon>Fungi</taxon>
        <taxon>Dikarya</taxon>
        <taxon>Ascomycota</taxon>
        <taxon>Pezizomycotina</taxon>
        <taxon>Sordariomycetes</taxon>
        <taxon>Sordariomycetidae</taxon>
        <taxon>Sordariales</taxon>
        <taxon>Lasiosphaeriaceae</taxon>
        <taxon>Lasiosphaeria</taxon>
    </lineage>
</organism>
<proteinExistence type="predicted"/>
<dbReference type="PANTHER" id="PTHR43625">
    <property type="entry name" value="AFLATOXIN B1 ALDEHYDE REDUCTASE"/>
    <property type="match status" value="1"/>
</dbReference>
<feature type="domain" description="NADP-dependent oxidoreductase" evidence="2">
    <location>
        <begin position="23"/>
        <end position="320"/>
    </location>
</feature>
<dbReference type="AlphaFoldDB" id="A0AA40E099"/>
<dbReference type="EMBL" id="JAUIRO010000004">
    <property type="protein sequence ID" value="KAK0717948.1"/>
    <property type="molecule type" value="Genomic_DNA"/>
</dbReference>
<reference evidence="3" key="1">
    <citation type="submission" date="2023-06" db="EMBL/GenBank/DDBJ databases">
        <title>Genome-scale phylogeny and comparative genomics of the fungal order Sordariales.</title>
        <authorList>
            <consortium name="Lawrence Berkeley National Laboratory"/>
            <person name="Hensen N."/>
            <person name="Bonometti L."/>
            <person name="Westerberg I."/>
            <person name="Brannstrom I.O."/>
            <person name="Guillou S."/>
            <person name="Cros-Aarteil S."/>
            <person name="Calhoun S."/>
            <person name="Haridas S."/>
            <person name="Kuo A."/>
            <person name="Mondo S."/>
            <person name="Pangilinan J."/>
            <person name="Riley R."/>
            <person name="LaButti K."/>
            <person name="Andreopoulos B."/>
            <person name="Lipzen A."/>
            <person name="Chen C."/>
            <person name="Yanf M."/>
            <person name="Daum C."/>
            <person name="Ng V."/>
            <person name="Clum A."/>
            <person name="Steindorff A."/>
            <person name="Ohm R."/>
            <person name="Martin F."/>
            <person name="Silar P."/>
            <person name="Natvig D."/>
            <person name="Lalanne C."/>
            <person name="Gautier V."/>
            <person name="Ament-velasquez S.L."/>
            <person name="Kruys A."/>
            <person name="Hutchinson M.I."/>
            <person name="Powell A.J."/>
            <person name="Barry K."/>
            <person name="Miller A.N."/>
            <person name="Grigoriev I.V."/>
            <person name="Debuchy R."/>
            <person name="Gladieux P."/>
            <person name="Thoren M.H."/>
            <person name="Johannesson H."/>
        </authorList>
    </citation>
    <scope>NUCLEOTIDE SEQUENCE</scope>
    <source>
        <strain evidence="3">SMH2392-1A</strain>
    </source>
</reference>
<dbReference type="InterPro" id="IPR036812">
    <property type="entry name" value="NAD(P)_OxRdtase_dom_sf"/>
</dbReference>
<name>A0AA40E099_9PEZI</name>
<dbReference type="PANTHER" id="PTHR43625:SF40">
    <property type="entry name" value="ALDO-KETO REDUCTASE YAKC [NADP(+)]"/>
    <property type="match status" value="1"/>
</dbReference>
<evidence type="ECO:0000313" key="3">
    <source>
        <dbReference type="EMBL" id="KAK0717948.1"/>
    </source>
</evidence>
<dbReference type="GO" id="GO:0016491">
    <property type="term" value="F:oxidoreductase activity"/>
    <property type="evidence" value="ECO:0007669"/>
    <property type="project" value="UniProtKB-KW"/>
</dbReference>
<dbReference type="Pfam" id="PF00248">
    <property type="entry name" value="Aldo_ket_red"/>
    <property type="match status" value="1"/>
</dbReference>
<keyword evidence="4" id="KW-1185">Reference proteome</keyword>
<evidence type="ECO:0000259" key="2">
    <source>
        <dbReference type="Pfam" id="PF00248"/>
    </source>
</evidence>
<comment type="caution">
    <text evidence="3">The sequence shown here is derived from an EMBL/GenBank/DDBJ whole genome shotgun (WGS) entry which is preliminary data.</text>
</comment>
<dbReference type="RefSeq" id="XP_060296741.1">
    <property type="nucleotide sequence ID" value="XM_060442036.1"/>
</dbReference>
<dbReference type="Proteomes" id="UP001172101">
    <property type="component" value="Unassembled WGS sequence"/>
</dbReference>
<dbReference type="Gene3D" id="3.20.20.100">
    <property type="entry name" value="NADP-dependent oxidoreductase domain"/>
    <property type="match status" value="1"/>
</dbReference>
<dbReference type="GO" id="GO:0005737">
    <property type="term" value="C:cytoplasm"/>
    <property type="evidence" value="ECO:0007669"/>
    <property type="project" value="TreeGrafter"/>
</dbReference>
<gene>
    <name evidence="3" type="ORF">B0T26DRAFT_711417</name>
</gene>
<dbReference type="InterPro" id="IPR020471">
    <property type="entry name" value="AKR"/>
</dbReference>
<dbReference type="GeneID" id="85325306"/>
<dbReference type="PRINTS" id="PR00069">
    <property type="entry name" value="ALDKETRDTASE"/>
</dbReference>
<evidence type="ECO:0000256" key="1">
    <source>
        <dbReference type="ARBA" id="ARBA00023002"/>
    </source>
</evidence>
<dbReference type="InterPro" id="IPR050791">
    <property type="entry name" value="Aldo-Keto_reductase"/>
</dbReference>
<evidence type="ECO:0000313" key="4">
    <source>
        <dbReference type="Proteomes" id="UP001172101"/>
    </source>
</evidence>
<keyword evidence="1" id="KW-0560">Oxidoreductase</keyword>
<accession>A0AA40E099</accession>
<protein>
    <submittedName>
        <fullName evidence="3">NADP-dependent oxidoreductase domain-containing protein</fullName>
    </submittedName>
</protein>
<dbReference type="InterPro" id="IPR023210">
    <property type="entry name" value="NADP_OxRdtase_dom"/>
</dbReference>
<sequence length="345" mass="37806">MAIPTRTLGHNGPTVPALGFGALTLGVAAYGSSGSQEGGGTTEEKLKLLDRAYEIGQRFWDTADVYVDSEDLIGQWFKKTGKRADIFLASKFGLDYTDNIQTVNTDPEYVRFACERSLKKLGIDTIDLYYSHRVSDKTPIEKTIEAMVELKKEGKIRYLGLSEVSAATIRRAHAVHPIAAVQMEYSPFCLEIESPQIGVLQTCRELGIAVVAYSPMGRGLLTGQIRSWDDLPADDFFRRNTPKYSAENFPKILRLVEAFEAVAAAHACTAAQACLAWLIAQGDDVIPIPGTKTVKYLEQNTAAASIKLTPEEIKEIRRVAEATNLPGERGPISFMAPAFGDTPEL</sequence>
<dbReference type="SUPFAM" id="SSF51430">
    <property type="entry name" value="NAD(P)-linked oxidoreductase"/>
    <property type="match status" value="1"/>
</dbReference>